<evidence type="ECO:0000256" key="3">
    <source>
        <dbReference type="ARBA" id="ARBA00011918"/>
    </source>
</evidence>
<evidence type="ECO:0000256" key="12">
    <source>
        <dbReference type="PIRSR" id="PIRSR000409-1"/>
    </source>
</evidence>
<feature type="domain" description="HTH araC/xylS-type" evidence="14">
    <location>
        <begin position="89"/>
        <end position="185"/>
    </location>
</feature>
<dbReference type="EMBL" id="JABEQD010000001">
    <property type="protein sequence ID" value="MBB2166862.1"/>
    <property type="molecule type" value="Genomic_DNA"/>
</dbReference>
<dbReference type="Pfam" id="PF02805">
    <property type="entry name" value="Ada_Zn_binding"/>
    <property type="match status" value="1"/>
</dbReference>
<dbReference type="Gene3D" id="3.40.10.10">
    <property type="entry name" value="DNA Methylphosphotriester Repair Domain"/>
    <property type="match status" value="1"/>
</dbReference>
<evidence type="ECO:0000256" key="1">
    <source>
        <dbReference type="ARBA" id="ARBA00001286"/>
    </source>
</evidence>
<dbReference type="InterPro" id="IPR035451">
    <property type="entry name" value="Ada-like_dom_sf"/>
</dbReference>
<dbReference type="PIRSF" id="PIRSF000409">
    <property type="entry name" value="Ada"/>
    <property type="match status" value="1"/>
</dbReference>
<protein>
    <recommendedName>
        <fullName evidence="3">methylated-DNA--[protein]-cysteine S-methyltransferase</fullName>
        <ecNumber evidence="3">2.1.1.63</ecNumber>
    </recommendedName>
</protein>
<evidence type="ECO:0000256" key="13">
    <source>
        <dbReference type="PIRSR" id="PIRSR000409-3"/>
    </source>
</evidence>
<dbReference type="Gene3D" id="1.10.10.60">
    <property type="entry name" value="Homeodomain-like"/>
    <property type="match status" value="1"/>
</dbReference>
<dbReference type="Proteomes" id="UP000559860">
    <property type="component" value="Unassembled WGS sequence"/>
</dbReference>
<evidence type="ECO:0000259" key="14">
    <source>
        <dbReference type="PROSITE" id="PS01124"/>
    </source>
</evidence>
<dbReference type="NCBIfam" id="NF011964">
    <property type="entry name" value="PRK15435.1"/>
    <property type="match status" value="1"/>
</dbReference>
<dbReference type="EC" id="2.1.1.63" evidence="3"/>
<evidence type="ECO:0000256" key="7">
    <source>
        <dbReference type="ARBA" id="ARBA00023015"/>
    </source>
</evidence>
<keyword evidence="9" id="KW-0804">Transcription</keyword>
<evidence type="ECO:0000256" key="2">
    <source>
        <dbReference type="ARBA" id="ARBA00008711"/>
    </source>
</evidence>
<dbReference type="PANTHER" id="PTHR10815">
    <property type="entry name" value="METHYLATED-DNA--PROTEIN-CYSTEINE METHYLTRANSFERASE"/>
    <property type="match status" value="1"/>
</dbReference>
<evidence type="ECO:0000256" key="6">
    <source>
        <dbReference type="ARBA" id="ARBA00022763"/>
    </source>
</evidence>
<feature type="active site" description="Nucleophile; methyl group acceptor from methylphosphotriester" evidence="12">
    <location>
        <position position="39"/>
    </location>
</feature>
<dbReference type="SUPFAM" id="SSF53155">
    <property type="entry name" value="Methylated DNA-protein cysteine methyltransferase domain"/>
    <property type="match status" value="1"/>
</dbReference>
<dbReference type="NCBIfam" id="TIGR00589">
    <property type="entry name" value="ogt"/>
    <property type="match status" value="1"/>
</dbReference>
<dbReference type="GO" id="GO:0003700">
    <property type="term" value="F:DNA-binding transcription factor activity"/>
    <property type="evidence" value="ECO:0007669"/>
    <property type="project" value="InterPro"/>
</dbReference>
<dbReference type="PROSITE" id="PS01124">
    <property type="entry name" value="HTH_ARAC_FAMILY_2"/>
    <property type="match status" value="1"/>
</dbReference>
<comment type="similarity">
    <text evidence="2">Belongs to the MGMT family.</text>
</comment>
<dbReference type="PROSITE" id="PS00374">
    <property type="entry name" value="MGMT"/>
    <property type="match status" value="1"/>
</dbReference>
<comment type="cofactor">
    <cofactor evidence="13">
        <name>Zn(2+)</name>
        <dbReference type="ChEBI" id="CHEBI:29105"/>
    </cofactor>
    <text evidence="13">Binds 1 zinc ion per subunit.</text>
</comment>
<comment type="catalytic activity">
    <reaction evidence="1">
        <text>a 4-O-methyl-thymidine in DNA + L-cysteinyl-[protein] = a thymidine in DNA + S-methyl-L-cysteinyl-[protein]</text>
        <dbReference type="Rhea" id="RHEA:53428"/>
        <dbReference type="Rhea" id="RHEA-COMP:10131"/>
        <dbReference type="Rhea" id="RHEA-COMP:10132"/>
        <dbReference type="Rhea" id="RHEA-COMP:13555"/>
        <dbReference type="Rhea" id="RHEA-COMP:13556"/>
        <dbReference type="ChEBI" id="CHEBI:29950"/>
        <dbReference type="ChEBI" id="CHEBI:82612"/>
        <dbReference type="ChEBI" id="CHEBI:137386"/>
        <dbReference type="ChEBI" id="CHEBI:137387"/>
        <dbReference type="EC" id="2.1.1.63"/>
    </reaction>
</comment>
<dbReference type="GO" id="GO:0003908">
    <property type="term" value="F:methylated-DNA-[protein]-cysteine S-methyltransferase activity"/>
    <property type="evidence" value="ECO:0007669"/>
    <property type="project" value="UniProtKB-EC"/>
</dbReference>
<evidence type="ECO:0000256" key="8">
    <source>
        <dbReference type="ARBA" id="ARBA00023159"/>
    </source>
</evidence>
<dbReference type="InterPro" id="IPR018060">
    <property type="entry name" value="HTH_AraC"/>
</dbReference>
<keyword evidence="6" id="KW-0227">DNA damage</keyword>
<evidence type="ECO:0000256" key="10">
    <source>
        <dbReference type="ARBA" id="ARBA00023204"/>
    </source>
</evidence>
<dbReference type="PANTHER" id="PTHR10815:SF14">
    <property type="entry name" value="BIFUNCTIONAL TRANSCRIPTIONAL ACTIVATOR_DNA REPAIR ENZYME ADA"/>
    <property type="match status" value="1"/>
</dbReference>
<dbReference type="Pfam" id="PF01035">
    <property type="entry name" value="DNA_binding_1"/>
    <property type="match status" value="1"/>
</dbReference>
<evidence type="ECO:0000313" key="16">
    <source>
        <dbReference type="Proteomes" id="UP000559860"/>
    </source>
</evidence>
<name>A0A7W4IQD0_9PROT</name>
<comment type="catalytic activity">
    <reaction evidence="11">
        <text>a 6-O-methyl-2'-deoxyguanosine in DNA + L-cysteinyl-[protein] = S-methyl-L-cysteinyl-[protein] + a 2'-deoxyguanosine in DNA</text>
        <dbReference type="Rhea" id="RHEA:24000"/>
        <dbReference type="Rhea" id="RHEA-COMP:10131"/>
        <dbReference type="Rhea" id="RHEA-COMP:10132"/>
        <dbReference type="Rhea" id="RHEA-COMP:11367"/>
        <dbReference type="Rhea" id="RHEA-COMP:11368"/>
        <dbReference type="ChEBI" id="CHEBI:29950"/>
        <dbReference type="ChEBI" id="CHEBI:82612"/>
        <dbReference type="ChEBI" id="CHEBI:85445"/>
        <dbReference type="ChEBI" id="CHEBI:85448"/>
        <dbReference type="EC" id="2.1.1.63"/>
    </reaction>
</comment>
<feature type="active site" description="Nucleophile; methyl group acceptor from either O6-methylguanine or O4-methylthymine" evidence="12">
    <location>
        <position position="323"/>
    </location>
</feature>
<dbReference type="InterPro" id="IPR036217">
    <property type="entry name" value="MethylDNA_cys_MeTrfase_DNAb"/>
</dbReference>
<dbReference type="Pfam" id="PF12833">
    <property type="entry name" value="HTH_18"/>
    <property type="match status" value="1"/>
</dbReference>
<dbReference type="GO" id="GO:0008270">
    <property type="term" value="F:zinc ion binding"/>
    <property type="evidence" value="ECO:0007669"/>
    <property type="project" value="InterPro"/>
</dbReference>
<gene>
    <name evidence="15" type="primary">ada</name>
    <name evidence="15" type="ORF">HLH36_00565</name>
</gene>
<dbReference type="InterPro" id="IPR036388">
    <property type="entry name" value="WH-like_DNA-bd_sf"/>
</dbReference>
<dbReference type="GO" id="GO:0043565">
    <property type="term" value="F:sequence-specific DNA binding"/>
    <property type="evidence" value="ECO:0007669"/>
    <property type="project" value="InterPro"/>
</dbReference>
<reference evidence="15 16" key="1">
    <citation type="submission" date="2020-04" db="EMBL/GenBank/DDBJ databases">
        <title>Description of novel Gluconacetobacter.</title>
        <authorList>
            <person name="Sombolestani A."/>
        </authorList>
    </citation>
    <scope>NUCLEOTIDE SEQUENCE [LARGE SCALE GENOMIC DNA]</scope>
    <source>
        <strain evidence="15 16">LMG 27801</strain>
    </source>
</reference>
<feature type="binding site" evidence="13">
    <location>
        <position position="39"/>
    </location>
    <ligand>
        <name>Zn(2+)</name>
        <dbReference type="ChEBI" id="CHEBI:29105"/>
    </ligand>
</feature>
<evidence type="ECO:0000256" key="4">
    <source>
        <dbReference type="ARBA" id="ARBA00022603"/>
    </source>
</evidence>
<dbReference type="InterPro" id="IPR014048">
    <property type="entry name" value="MethylDNA_cys_MeTrfase_DNA-bd"/>
</dbReference>
<keyword evidence="8" id="KW-0010">Activator</keyword>
<evidence type="ECO:0000256" key="11">
    <source>
        <dbReference type="ARBA" id="ARBA00049348"/>
    </source>
</evidence>
<keyword evidence="15" id="KW-0238">DNA-binding</keyword>
<dbReference type="InterPro" id="IPR004026">
    <property type="entry name" value="Ada_DNA_repair_Zn-bd"/>
</dbReference>
<dbReference type="SMART" id="SM00342">
    <property type="entry name" value="HTH_ARAC"/>
    <property type="match status" value="1"/>
</dbReference>
<dbReference type="SUPFAM" id="SSF57884">
    <property type="entry name" value="Ada DNA repair protein, N-terminal domain (N-Ada 10)"/>
    <property type="match status" value="1"/>
</dbReference>
<feature type="binding site" evidence="13">
    <location>
        <position position="43"/>
    </location>
    <ligand>
        <name>Zn(2+)</name>
        <dbReference type="ChEBI" id="CHEBI:29105"/>
    </ligand>
</feature>
<dbReference type="AlphaFoldDB" id="A0A7W4IQD0"/>
<keyword evidence="10" id="KW-0234">DNA repair</keyword>
<dbReference type="FunFam" id="1.10.10.10:FF:000214">
    <property type="entry name" value="Methylated-DNA--protein-cysteine methyltransferase"/>
    <property type="match status" value="1"/>
</dbReference>
<keyword evidence="13" id="KW-0479">Metal-binding</keyword>
<dbReference type="InterPro" id="IPR001497">
    <property type="entry name" value="MethylDNA_cys_MeTrfase_AS"/>
</dbReference>
<dbReference type="Gene3D" id="1.10.10.10">
    <property type="entry name" value="Winged helix-like DNA-binding domain superfamily/Winged helix DNA-binding domain"/>
    <property type="match status" value="1"/>
</dbReference>
<dbReference type="InterPro" id="IPR036631">
    <property type="entry name" value="MGMT_N_sf"/>
</dbReference>
<accession>A0A7W4IQD0</accession>
<dbReference type="Gene3D" id="3.30.160.70">
    <property type="entry name" value="Methylated DNA-protein cysteine methyltransferase domain"/>
    <property type="match status" value="1"/>
</dbReference>
<evidence type="ECO:0000256" key="5">
    <source>
        <dbReference type="ARBA" id="ARBA00022679"/>
    </source>
</evidence>
<keyword evidence="13" id="KW-0862">Zinc</keyword>
<dbReference type="InterPro" id="IPR009057">
    <property type="entry name" value="Homeodomain-like_sf"/>
</dbReference>
<keyword evidence="4 15" id="KW-0489">Methyltransferase</keyword>
<feature type="binding site" evidence="13">
    <location>
        <position position="73"/>
    </location>
    <ligand>
        <name>Zn(2+)</name>
        <dbReference type="ChEBI" id="CHEBI:29105"/>
    </ligand>
</feature>
<organism evidence="15 16">
    <name type="scientific">Gluconacetobacter aggeris</name>
    <dbReference type="NCBI Taxonomy" id="1286186"/>
    <lineage>
        <taxon>Bacteria</taxon>
        <taxon>Pseudomonadati</taxon>
        <taxon>Pseudomonadota</taxon>
        <taxon>Alphaproteobacteria</taxon>
        <taxon>Acetobacterales</taxon>
        <taxon>Acetobacteraceae</taxon>
        <taxon>Gluconacetobacter</taxon>
    </lineage>
</organism>
<dbReference type="CDD" id="cd06445">
    <property type="entry name" value="ATase"/>
    <property type="match status" value="1"/>
</dbReference>
<dbReference type="InterPro" id="IPR016221">
    <property type="entry name" value="Bifunct_regulatory_prot_Ada"/>
</dbReference>
<keyword evidence="16" id="KW-1185">Reference proteome</keyword>
<evidence type="ECO:0000256" key="9">
    <source>
        <dbReference type="ARBA" id="ARBA00023163"/>
    </source>
</evidence>
<dbReference type="SUPFAM" id="SSF46689">
    <property type="entry name" value="Homeodomain-like"/>
    <property type="match status" value="1"/>
</dbReference>
<dbReference type="GO" id="GO:0032259">
    <property type="term" value="P:methylation"/>
    <property type="evidence" value="ECO:0007669"/>
    <property type="project" value="UniProtKB-KW"/>
</dbReference>
<evidence type="ECO:0000313" key="15">
    <source>
        <dbReference type="EMBL" id="MBB2166862.1"/>
    </source>
</evidence>
<dbReference type="SUPFAM" id="SSF46767">
    <property type="entry name" value="Methylated DNA-protein cysteine methyltransferase, C-terminal domain"/>
    <property type="match status" value="1"/>
</dbReference>
<dbReference type="GO" id="GO:0006281">
    <property type="term" value="P:DNA repair"/>
    <property type="evidence" value="ECO:0007669"/>
    <property type="project" value="UniProtKB-KW"/>
</dbReference>
<feature type="binding site" evidence="13">
    <location>
        <position position="70"/>
    </location>
    <ligand>
        <name>Zn(2+)</name>
        <dbReference type="ChEBI" id="CHEBI:29105"/>
    </ligand>
</feature>
<keyword evidence="7" id="KW-0805">Transcription regulation</keyword>
<comment type="caution">
    <text evidence="15">The sequence shown here is derived from an EMBL/GenBank/DDBJ whole genome shotgun (WGS) entry which is preliminary data.</text>
</comment>
<proteinExistence type="inferred from homology"/>
<sequence>MTTEDGRTECDPRWSRIVHRDKGADGLFWYSVTSTHVYCRPSCPSRLARPENTRIHDTIAEARATGARPCRRCDPDAASSEAGRDARIVRACRLIEASDAPPTLAALAGAIGLSPGHFQRVFTKATGLSPRQYAEACRSGRLREALRAAPSVTEAIYAAGYGSSSRFYEKADRLLGMKPRSLRAGAQAERLRFAVGDCSLGAILVASSDRGIVAILLGDDPDGLVRDLQDRFPRAELVGGDRAYENLVAQVVGFVEAPRIGLALPVDIRGTVFQQRVWNALREIPAGGTVTYTEIARRIGAPAAVRAVANACGANALAVAIPCHRVIRHDGALSGYRWGVARKESLLAREKP</sequence>
<keyword evidence="5 15" id="KW-0808">Transferase</keyword>